<dbReference type="InterPro" id="IPR020846">
    <property type="entry name" value="MFS_dom"/>
</dbReference>
<evidence type="ECO:0000256" key="1">
    <source>
        <dbReference type="ARBA" id="ARBA00004651"/>
    </source>
</evidence>
<evidence type="ECO:0000256" key="4">
    <source>
        <dbReference type="ARBA" id="ARBA00022989"/>
    </source>
</evidence>
<keyword evidence="9" id="KW-1185">Reference proteome</keyword>
<protein>
    <submittedName>
        <fullName evidence="8">MFS transporter</fullName>
    </submittedName>
</protein>
<organism evidence="8 9">
    <name type="scientific">Pseudonocardia humida</name>
    <dbReference type="NCBI Taxonomy" id="2800819"/>
    <lineage>
        <taxon>Bacteria</taxon>
        <taxon>Bacillati</taxon>
        <taxon>Actinomycetota</taxon>
        <taxon>Actinomycetes</taxon>
        <taxon>Pseudonocardiales</taxon>
        <taxon>Pseudonocardiaceae</taxon>
        <taxon>Pseudonocardia</taxon>
    </lineage>
</organism>
<feature type="transmembrane region" description="Helical" evidence="6">
    <location>
        <begin position="287"/>
        <end position="306"/>
    </location>
</feature>
<evidence type="ECO:0000259" key="7">
    <source>
        <dbReference type="PROSITE" id="PS50850"/>
    </source>
</evidence>
<evidence type="ECO:0000313" key="9">
    <source>
        <dbReference type="Proteomes" id="UP001165283"/>
    </source>
</evidence>
<feature type="domain" description="Major facilitator superfamily (MFS) profile" evidence="7">
    <location>
        <begin position="7"/>
        <end position="434"/>
    </location>
</feature>
<keyword evidence="5 6" id="KW-0472">Membrane</keyword>
<dbReference type="PANTHER" id="PTHR42718:SF9">
    <property type="entry name" value="MAJOR FACILITATOR SUPERFAMILY MULTIDRUG TRANSPORTER MFSC"/>
    <property type="match status" value="1"/>
</dbReference>
<accession>A0ABT0ZZ75</accession>
<dbReference type="EMBL" id="JAGSOV010000028">
    <property type="protein sequence ID" value="MCO1656032.1"/>
    <property type="molecule type" value="Genomic_DNA"/>
</dbReference>
<feature type="transmembrane region" description="Helical" evidence="6">
    <location>
        <begin position="214"/>
        <end position="233"/>
    </location>
</feature>
<dbReference type="Gene3D" id="1.20.1720.10">
    <property type="entry name" value="Multidrug resistance protein D"/>
    <property type="match status" value="1"/>
</dbReference>
<feature type="transmembrane region" description="Helical" evidence="6">
    <location>
        <begin position="189"/>
        <end position="208"/>
    </location>
</feature>
<dbReference type="Pfam" id="PF07690">
    <property type="entry name" value="MFS_1"/>
    <property type="match status" value="1"/>
</dbReference>
<keyword evidence="4 6" id="KW-1133">Transmembrane helix</keyword>
<evidence type="ECO:0000256" key="5">
    <source>
        <dbReference type="ARBA" id="ARBA00023136"/>
    </source>
</evidence>
<feature type="transmembrane region" description="Helical" evidence="6">
    <location>
        <begin position="346"/>
        <end position="367"/>
    </location>
</feature>
<evidence type="ECO:0000256" key="2">
    <source>
        <dbReference type="ARBA" id="ARBA00022448"/>
    </source>
</evidence>
<feature type="transmembrane region" description="Helical" evidence="6">
    <location>
        <begin position="254"/>
        <end position="275"/>
    </location>
</feature>
<comment type="caution">
    <text evidence="8">The sequence shown here is derived from an EMBL/GenBank/DDBJ whole genome shotgun (WGS) entry which is preliminary data.</text>
</comment>
<name>A0ABT0ZZ75_9PSEU</name>
<feature type="transmembrane region" description="Helical" evidence="6">
    <location>
        <begin position="72"/>
        <end position="92"/>
    </location>
</feature>
<feature type="transmembrane region" description="Helical" evidence="6">
    <location>
        <begin position="379"/>
        <end position="400"/>
    </location>
</feature>
<feature type="transmembrane region" description="Helical" evidence="6">
    <location>
        <begin position="131"/>
        <end position="153"/>
    </location>
</feature>
<keyword evidence="3 6" id="KW-0812">Transmembrane</keyword>
<dbReference type="InterPro" id="IPR011701">
    <property type="entry name" value="MFS"/>
</dbReference>
<feature type="transmembrane region" description="Helical" evidence="6">
    <location>
        <begin position="318"/>
        <end position="340"/>
    </location>
</feature>
<feature type="transmembrane region" description="Helical" evidence="6">
    <location>
        <begin position="406"/>
        <end position="427"/>
    </location>
</feature>
<dbReference type="Proteomes" id="UP001165283">
    <property type="component" value="Unassembled WGS sequence"/>
</dbReference>
<dbReference type="Gene3D" id="1.20.1250.20">
    <property type="entry name" value="MFS general substrate transporter like domains"/>
    <property type="match status" value="1"/>
</dbReference>
<feature type="transmembrane region" description="Helical" evidence="6">
    <location>
        <begin position="98"/>
        <end position="119"/>
    </location>
</feature>
<proteinExistence type="predicted"/>
<comment type="subcellular location">
    <subcellularLocation>
        <location evidence="1">Cell membrane</location>
        <topology evidence="1">Multi-pass membrane protein</topology>
    </subcellularLocation>
</comment>
<dbReference type="PROSITE" id="PS50850">
    <property type="entry name" value="MFS"/>
    <property type="match status" value="1"/>
</dbReference>
<dbReference type="PANTHER" id="PTHR42718">
    <property type="entry name" value="MAJOR FACILITATOR SUPERFAMILY MULTIDRUG TRANSPORTER MFSC"/>
    <property type="match status" value="1"/>
</dbReference>
<evidence type="ECO:0000256" key="6">
    <source>
        <dbReference type="SAM" id="Phobius"/>
    </source>
</evidence>
<evidence type="ECO:0000313" key="8">
    <source>
        <dbReference type="EMBL" id="MCO1656032.1"/>
    </source>
</evidence>
<feature type="transmembrane region" description="Helical" evidence="6">
    <location>
        <begin position="39"/>
        <end position="60"/>
    </location>
</feature>
<sequence>MLTPGRLAVLLGLLFGFTGMASSAVTVTLPEVAADLDVSAAGAVWMVSGMTVALAVATPVHGRLADMIGIRAPLCLGVVAMALGAVGAALAPSFGLLMVARVVQGLGAAAVPVLATALVTARLEGAQRSAALGRIAGFAATLGSLGPTVGGAVEAVGGWRLAVALPALGLLALPVLLKAAPTTGSHERMDWVGAALVTVAAAGLVLLLQSPSTGAVVAGIGAALLLAGAPLLAARVRRHPQGFLPRAIVTNSTVLRSAFAAAAVPTCWFALLLGVPLAAASWGWTPLQTGLLMVPAAVIGFVSPALARRSLARVGARWSIAIACPTAAAALLVAALGAALESPLLLGASVLLVGVAFGIGQPAMLSAVGSAVPAGERGVALGIATLVFLTGASVGAALVGGLAAVIGIPLAFCLLVLLPVAGFAALLRGGPDRVAPPATTAPEPA</sequence>
<keyword evidence="2" id="KW-0813">Transport</keyword>
<dbReference type="SUPFAM" id="SSF103473">
    <property type="entry name" value="MFS general substrate transporter"/>
    <property type="match status" value="1"/>
</dbReference>
<evidence type="ECO:0000256" key="3">
    <source>
        <dbReference type="ARBA" id="ARBA00022692"/>
    </source>
</evidence>
<dbReference type="PRINTS" id="PR01036">
    <property type="entry name" value="TCRTETB"/>
</dbReference>
<reference evidence="8" key="1">
    <citation type="submission" date="2021-04" db="EMBL/GenBank/DDBJ databases">
        <title>Pseudonocardia sp. nov., isolated from sandy soil of mangrove forest.</title>
        <authorList>
            <person name="Zan Z."/>
            <person name="Huang R."/>
            <person name="Liu W."/>
        </authorList>
    </citation>
    <scope>NUCLEOTIDE SEQUENCE</scope>
    <source>
        <strain evidence="8">S2-4</strain>
    </source>
</reference>
<dbReference type="InterPro" id="IPR036259">
    <property type="entry name" value="MFS_trans_sf"/>
</dbReference>
<dbReference type="RefSeq" id="WP_252438367.1">
    <property type="nucleotide sequence ID" value="NZ_JAGSOV010000028.1"/>
</dbReference>
<feature type="transmembrane region" description="Helical" evidence="6">
    <location>
        <begin position="159"/>
        <end position="177"/>
    </location>
</feature>
<gene>
    <name evidence="8" type="ORF">KDL28_13310</name>
</gene>